<dbReference type="AlphaFoldDB" id="A0AAN8JA59"/>
<dbReference type="SMART" id="SM00671">
    <property type="entry name" value="SEL1"/>
    <property type="match status" value="5"/>
</dbReference>
<reference evidence="2 3" key="1">
    <citation type="submission" date="2024-01" db="EMBL/GenBank/DDBJ databases">
        <title>The genome of the rayed Mediterranean limpet Patella caerulea (Linnaeus, 1758).</title>
        <authorList>
            <person name="Anh-Thu Weber A."/>
            <person name="Halstead-Nussloch G."/>
        </authorList>
    </citation>
    <scope>NUCLEOTIDE SEQUENCE [LARGE SCALE GENOMIC DNA]</scope>
    <source>
        <strain evidence="2">AATW-2023a</strain>
        <tissue evidence="2">Whole specimen</tissue>
    </source>
</reference>
<dbReference type="EMBL" id="JAZGQO010000011">
    <property type="protein sequence ID" value="KAK6173927.1"/>
    <property type="molecule type" value="Genomic_DNA"/>
</dbReference>
<dbReference type="Gene3D" id="1.25.40.10">
    <property type="entry name" value="Tetratricopeptide repeat domain"/>
    <property type="match status" value="1"/>
</dbReference>
<dbReference type="InterPro" id="IPR011990">
    <property type="entry name" value="TPR-like_helical_dom_sf"/>
</dbReference>
<evidence type="ECO:0008006" key="4">
    <source>
        <dbReference type="Google" id="ProtNLM"/>
    </source>
</evidence>
<dbReference type="PANTHER" id="PTHR45011">
    <property type="entry name" value="DAP3-BINDING CELL DEATH ENHANCER 1"/>
    <property type="match status" value="1"/>
</dbReference>
<dbReference type="InterPro" id="IPR052748">
    <property type="entry name" value="ISR_Activator"/>
</dbReference>
<feature type="region of interest" description="Disordered" evidence="1">
    <location>
        <begin position="415"/>
        <end position="437"/>
    </location>
</feature>
<evidence type="ECO:0000256" key="1">
    <source>
        <dbReference type="SAM" id="MobiDB-lite"/>
    </source>
</evidence>
<evidence type="ECO:0000313" key="2">
    <source>
        <dbReference type="EMBL" id="KAK6173927.1"/>
    </source>
</evidence>
<dbReference type="Proteomes" id="UP001347796">
    <property type="component" value="Unassembled WGS sequence"/>
</dbReference>
<dbReference type="InterPro" id="IPR006597">
    <property type="entry name" value="Sel1-like"/>
</dbReference>
<accession>A0AAN8JA59</accession>
<gene>
    <name evidence="2" type="ORF">SNE40_017298</name>
</gene>
<name>A0AAN8JA59_PATCE</name>
<protein>
    <recommendedName>
        <fullName evidence="4">Death ligand signal enhancer</fullName>
    </recommendedName>
</protein>
<feature type="compositionally biased region" description="Polar residues" evidence="1">
    <location>
        <begin position="425"/>
        <end position="437"/>
    </location>
</feature>
<organism evidence="2 3">
    <name type="scientific">Patella caerulea</name>
    <name type="common">Rayed Mediterranean limpet</name>
    <dbReference type="NCBI Taxonomy" id="87958"/>
    <lineage>
        <taxon>Eukaryota</taxon>
        <taxon>Metazoa</taxon>
        <taxon>Spiralia</taxon>
        <taxon>Lophotrochozoa</taxon>
        <taxon>Mollusca</taxon>
        <taxon>Gastropoda</taxon>
        <taxon>Patellogastropoda</taxon>
        <taxon>Patelloidea</taxon>
        <taxon>Patellidae</taxon>
        <taxon>Patella</taxon>
    </lineage>
</organism>
<keyword evidence="3" id="KW-1185">Reference proteome</keyword>
<feature type="region of interest" description="Disordered" evidence="1">
    <location>
        <begin position="466"/>
        <end position="489"/>
    </location>
</feature>
<comment type="caution">
    <text evidence="2">The sequence shown here is derived from an EMBL/GenBank/DDBJ whole genome shotgun (WGS) entry which is preliminary data.</text>
</comment>
<dbReference type="PANTHER" id="PTHR45011:SF1">
    <property type="entry name" value="DAP3-BINDING CELL DEATH ENHANCER 1"/>
    <property type="match status" value="1"/>
</dbReference>
<proteinExistence type="predicted"/>
<evidence type="ECO:0000313" key="3">
    <source>
        <dbReference type="Proteomes" id="UP001347796"/>
    </source>
</evidence>
<sequence>MWRIFNGIPRALRAHFHGPRAATGANCVEEEAINLDNDNTCTSSEKESKNQICNFKREEKNCGPHVKWQQADQDEKDWWKRHSCRNDFWEFFNGSHNAVEAVTWGAAVVLGIQLSRPRWRDRYLYDGTEHRRSSFLYQVAFALPGSITTKNSIKGKHEDIKANVSATSNLDKVMKDFQISCKNYSALGKSIIGLQHIESRNMSAAVSCLKESSNLGHSSSQFNLGLCYEVGDGVEKDLDKAMEYYEKAGESGHAEALYNLALLQEDEDTMIELLEKSAEHGLSQAQKYLGVYYSESTDPGDIEKSTAFFKSAADQNDSEAQCFLAMCYERGLGVEVNECKAAELYHKAAQSDNDGAMYNLAVFYEHGLGGLPEDKISAMELYEKAAKAGNEHAQFRLNEMKARSAVDDWKVLYGDDQQTRENPDTRINSNNTLSVSASSPSITDYVRQHLAQLSFTFAENLFAVENNEKDDEESPKTTQRKKKPRPQFILGENEIDDEDYMSDRQNGLLKLSSLNPSSNCSIMGMGRNTTMPELGYIPCP</sequence>
<dbReference type="Pfam" id="PF08238">
    <property type="entry name" value="Sel1"/>
    <property type="match status" value="4"/>
</dbReference>
<dbReference type="SUPFAM" id="SSF81901">
    <property type="entry name" value="HCP-like"/>
    <property type="match status" value="1"/>
</dbReference>